<keyword evidence="6" id="KW-1185">Reference proteome</keyword>
<dbReference type="PANTHER" id="PTHR24170">
    <property type="entry name" value="ANKYRIN REPEAT DOMAIN-CONTAINING PROTEIN 27"/>
    <property type="match status" value="1"/>
</dbReference>
<keyword evidence="2" id="KW-0175">Coiled coil</keyword>
<evidence type="ECO:0000313" key="6">
    <source>
        <dbReference type="Proteomes" id="UP000006753"/>
    </source>
</evidence>
<dbReference type="GO" id="GO:0005769">
    <property type="term" value="C:early endosome"/>
    <property type="evidence" value="ECO:0007669"/>
    <property type="project" value="TreeGrafter"/>
</dbReference>
<dbReference type="PROSITE" id="PS51205">
    <property type="entry name" value="VPS9"/>
    <property type="match status" value="1"/>
</dbReference>
<dbReference type="GO" id="GO:0030133">
    <property type="term" value="C:transport vesicle"/>
    <property type="evidence" value="ECO:0007669"/>
    <property type="project" value="TreeGrafter"/>
</dbReference>
<dbReference type="InterPro" id="IPR002110">
    <property type="entry name" value="Ankyrin_rpt"/>
</dbReference>
<feature type="compositionally biased region" description="Polar residues" evidence="3">
    <location>
        <begin position="654"/>
        <end position="664"/>
    </location>
</feature>
<protein>
    <submittedName>
        <fullName evidence="5">VPS9 domain protein</fullName>
    </submittedName>
</protein>
<dbReference type="SUPFAM" id="SSF109993">
    <property type="entry name" value="VPS9 domain"/>
    <property type="match status" value="1"/>
</dbReference>
<dbReference type="OrthoDB" id="7464126at2759"/>
<dbReference type="Pfam" id="PF02204">
    <property type="entry name" value="VPS9"/>
    <property type="match status" value="1"/>
</dbReference>
<gene>
    <name evidence="5" type="ORF">MBM_08673</name>
</gene>
<dbReference type="GO" id="GO:0035091">
    <property type="term" value="F:phosphatidylinositol binding"/>
    <property type="evidence" value="ECO:0007669"/>
    <property type="project" value="InterPro"/>
</dbReference>
<dbReference type="Gene3D" id="1.25.40.20">
    <property type="entry name" value="Ankyrin repeat-containing domain"/>
    <property type="match status" value="1"/>
</dbReference>
<dbReference type="FunCoup" id="K1W7X9">
    <property type="interactions" value="9"/>
</dbReference>
<dbReference type="GO" id="GO:0005886">
    <property type="term" value="C:plasma membrane"/>
    <property type="evidence" value="ECO:0007669"/>
    <property type="project" value="TreeGrafter"/>
</dbReference>
<feature type="compositionally biased region" description="Basic and acidic residues" evidence="3">
    <location>
        <begin position="1"/>
        <end position="18"/>
    </location>
</feature>
<dbReference type="eggNOG" id="ENOG502R3ZQ">
    <property type="taxonomic scope" value="Eukaryota"/>
</dbReference>
<dbReference type="OMA" id="HFPMIAR"/>
<proteinExistence type="inferred from homology"/>
<feature type="coiled-coil region" evidence="2">
    <location>
        <begin position="1289"/>
        <end position="1317"/>
    </location>
</feature>
<comment type="similarity">
    <text evidence="1">Belongs to the UPF0507 family.</text>
</comment>
<dbReference type="InterPro" id="IPR036770">
    <property type="entry name" value="Ankyrin_rpt-contain_sf"/>
</dbReference>
<dbReference type="FunFam" id="1.25.40.20:FF:000443">
    <property type="entry name" value="Putative vps9 domain protein"/>
    <property type="match status" value="1"/>
</dbReference>
<evidence type="ECO:0000256" key="1">
    <source>
        <dbReference type="ARBA" id="ARBA00007428"/>
    </source>
</evidence>
<dbReference type="InterPro" id="IPR036871">
    <property type="entry name" value="PX_dom_sf"/>
</dbReference>
<dbReference type="CDD" id="cd06093">
    <property type="entry name" value="PX_domain"/>
    <property type="match status" value="1"/>
</dbReference>
<reference evidence="5 6" key="1">
    <citation type="journal article" date="2012" name="BMC Genomics">
        <title>Sequencing the genome of Marssonina brunnea reveals fungus-poplar co-evolution.</title>
        <authorList>
            <person name="Zhu S."/>
            <person name="Cao Y.-Z."/>
            <person name="Jiang C."/>
            <person name="Tan B.-Y."/>
            <person name="Wang Z."/>
            <person name="Feng S."/>
            <person name="Zhang L."/>
            <person name="Su X.-H."/>
            <person name="Brejova B."/>
            <person name="Vinar T."/>
            <person name="Xu M."/>
            <person name="Wang M.-X."/>
            <person name="Zhang S.-G."/>
            <person name="Huang M.-R."/>
            <person name="Wu R."/>
            <person name="Zhou Y."/>
        </authorList>
    </citation>
    <scope>NUCLEOTIDE SEQUENCE [LARGE SCALE GENOMIC DNA]</scope>
    <source>
        <strain evidence="5 6">MB_m1</strain>
    </source>
</reference>
<dbReference type="GO" id="GO:0005085">
    <property type="term" value="F:guanyl-nucleotide exchange factor activity"/>
    <property type="evidence" value="ECO:0007669"/>
    <property type="project" value="TreeGrafter"/>
</dbReference>
<evidence type="ECO:0000256" key="2">
    <source>
        <dbReference type="SAM" id="Coils"/>
    </source>
</evidence>
<dbReference type="GO" id="GO:0045022">
    <property type="term" value="P:early endosome to late endosome transport"/>
    <property type="evidence" value="ECO:0007669"/>
    <property type="project" value="TreeGrafter"/>
</dbReference>
<dbReference type="HOGENOM" id="CLU_002294_0_0_1"/>
<dbReference type="Proteomes" id="UP000006753">
    <property type="component" value="Unassembled WGS sequence"/>
</dbReference>
<dbReference type="InterPro" id="IPR051248">
    <property type="entry name" value="UPF0507/Ank_repeat_27"/>
</dbReference>
<dbReference type="FunFam" id="1.20.1050.80:FF:000009">
    <property type="entry name" value="VPS9 domain protein, putative"/>
    <property type="match status" value="1"/>
</dbReference>
<feature type="compositionally biased region" description="Polar residues" evidence="3">
    <location>
        <begin position="23"/>
        <end position="35"/>
    </location>
</feature>
<dbReference type="InterPro" id="IPR037191">
    <property type="entry name" value="VPS9_dom_sf"/>
</dbReference>
<organism evidence="5 6">
    <name type="scientific">Marssonina brunnea f. sp. multigermtubi (strain MB_m1)</name>
    <name type="common">Marssonina leaf spot fungus</name>
    <dbReference type="NCBI Taxonomy" id="1072389"/>
    <lineage>
        <taxon>Eukaryota</taxon>
        <taxon>Fungi</taxon>
        <taxon>Dikarya</taxon>
        <taxon>Ascomycota</taxon>
        <taxon>Pezizomycotina</taxon>
        <taxon>Leotiomycetes</taxon>
        <taxon>Helotiales</taxon>
        <taxon>Drepanopezizaceae</taxon>
        <taxon>Drepanopeziza</taxon>
    </lineage>
</organism>
<name>K1W7X9_MARBU</name>
<evidence type="ECO:0000256" key="3">
    <source>
        <dbReference type="SAM" id="MobiDB-lite"/>
    </source>
</evidence>
<feature type="region of interest" description="Disordered" evidence="3">
    <location>
        <begin position="643"/>
        <end position="664"/>
    </location>
</feature>
<accession>K1W7X9</accession>
<dbReference type="SUPFAM" id="SSF64268">
    <property type="entry name" value="PX domain"/>
    <property type="match status" value="1"/>
</dbReference>
<dbReference type="GO" id="GO:0097422">
    <property type="term" value="C:tubular endosome"/>
    <property type="evidence" value="ECO:0007669"/>
    <property type="project" value="TreeGrafter"/>
</dbReference>
<feature type="region of interest" description="Disordered" evidence="3">
    <location>
        <begin position="1"/>
        <end position="65"/>
    </location>
</feature>
<dbReference type="GO" id="GO:0005770">
    <property type="term" value="C:late endosome"/>
    <property type="evidence" value="ECO:0007669"/>
    <property type="project" value="TreeGrafter"/>
</dbReference>
<dbReference type="PANTHER" id="PTHR24170:SF1">
    <property type="entry name" value="DOMAIN PROTEIN, PUTATIVE (AFU_ORTHOLOGUE AFUA_1G09870)-RELATED"/>
    <property type="match status" value="1"/>
</dbReference>
<evidence type="ECO:0000313" key="5">
    <source>
        <dbReference type="EMBL" id="EKD13230.1"/>
    </source>
</evidence>
<dbReference type="Pfam" id="PF13857">
    <property type="entry name" value="Ank_5"/>
    <property type="match status" value="1"/>
</dbReference>
<dbReference type="SUPFAM" id="SSF48403">
    <property type="entry name" value="Ankyrin repeat"/>
    <property type="match status" value="1"/>
</dbReference>
<feature type="domain" description="VPS9" evidence="4">
    <location>
        <begin position="433"/>
        <end position="594"/>
    </location>
</feature>
<dbReference type="GO" id="GO:0000149">
    <property type="term" value="F:SNARE binding"/>
    <property type="evidence" value="ECO:0007669"/>
    <property type="project" value="TreeGrafter"/>
</dbReference>
<dbReference type="Gene3D" id="1.20.1050.80">
    <property type="entry name" value="VPS9 domain"/>
    <property type="match status" value="1"/>
</dbReference>
<dbReference type="KEGG" id="mbe:MBM_08673"/>
<dbReference type="InParanoid" id="K1W7X9"/>
<dbReference type="EMBL" id="JH921451">
    <property type="protein sequence ID" value="EKD13230.1"/>
    <property type="molecule type" value="Genomic_DNA"/>
</dbReference>
<sequence length="1403" mass="156181">MRGCDKGLRLVSGRHPDDLPVDASSSQDPGQTTHQPPKPGQPSVFGIKIKPASPSPAHHIRPGGDIRNPGLNTLLDWAGLDYTGLNWTELDNLNWIGPVPCDLWRRANILLVPSTEVLLTSRDRESGALYSDLAGSEEFLGSHVLRIPANHATAGGKDAPNMRESRGKAKQFTTINGRTVVVKDAYVYSNKGFKTLNQAQFLTDTLWYPDSLEPRQWLIYYISRPLLGIFEEVNIATATVPKLFPTGSRPLLPPRLASLPDSPTSPNSLPKKKDIQSFHDLFNNFPMIARQMQPGLEKLFKEFNMVFDKPLPPPPSAEVIPDPLPDGPIAKAIKNVRSNSTSSAPSMRPNGHAGRRGMEDFFAEEDEDVMRGALETAVTSAIDLFQMVDKQQLSLLGATTDLTGPVVERLIERYVAEQVHHTVLYPRLCAMKRPEDIDLESKIRQMEFVDISQVGILIQGGQRGKHELTLRLGRAVEEFRKLGSAGSPQQMMDILLLTLKTVTQLTEVPKVAANGAPPSFEKSSPVLTINADTLVSLLLVVVIRSQVKYLQARLLYMRHFIFIDDVESGEMGYALSTFEAVLSYLARDSGGLRKASRRNHKLWQATKKGDIKDMIAIMEPEKDPSSDDETIIEYLVDENTPWKSSNGHARRTSSKSSESGRLSQASTLNHVFPFQISHDEEEERHPPLRKPKFVTMDTRSMSSSSEMSFRSRATTIDSVGSGIEGDTSIERLSQTEDSFGESVPMMAVQNERPEALKYLLTLRNYFPLDYVIQDTNNEGTTLLSAAVQLGHTELIDIILEFVYQAESEALVVEYLAKQDIRGRSVAHYLFNAPTLIPRVGRLLPWRQKDRNGQTPLFALCRSYDHGNYRAMVEAGLTSATISQGDGQPLHLDDHVDAKGNTLLHIVNDPQVALRILLHCDSDVNATNDKKFTPLMVASKYGRLEMVRALFGDPRVDMFAKELRGLTAVELAKDDDVRNRIDDLILFSGQPAADGRITAVVRSFFVEDATIRLVVKSGAPSVNQSFTVTTCRRSLADFEHLAQLLALENPASWLPSISGMRSPFQLPSKPSRAVLRDIQIRLDGFLNILLAHSTFSTHEMLWEFFLVPDIRADMMEQRSKLKSEARIETVREEYEPVEDIRDVERFVDHARDMVRNVNYSTKSVARRANMVQNTNTGKISATPCRFDTKQPVDLHSAWILASRAISTLEGLPKTHTSALTAYVQCLTPPSNSPYTAFHATILSIHSTIIAMLLSLSRPTSLISSITSSRKAIERNYNSLSRSTRWPLGLLDDTRQRLNEEKEDKMRRTKEEADELGRELRYTQQVVAGELAGWQDLHEKMGRKAIRDLARGMLIKEKTSLEGMMRALRKLRISSPAVGSATPSILSAEVEVNGGPSGGLGPAGM</sequence>
<evidence type="ECO:0000259" key="4">
    <source>
        <dbReference type="PROSITE" id="PS51205"/>
    </source>
</evidence>
<dbReference type="InterPro" id="IPR003123">
    <property type="entry name" value="VPS9"/>
</dbReference>